<keyword evidence="1" id="KW-1133">Transmembrane helix</keyword>
<evidence type="ECO:0000313" key="3">
    <source>
        <dbReference type="Proteomes" id="UP000182860"/>
    </source>
</evidence>
<sequence length="643" mass="73397">MIKYLKTKPLEALLGLFSTVIIVSAGVYKIYALNWTGVIISLVLGLVFWLGFIKIVAKNTVYNSKEKIQIKSLKIGHWILIISYLLISLAALYTLWQSCSGEALVSPWAVIPNYFFILYALATAILLFLIIKVQNNKTLYSLNLILISLHYLFSFIIAVIIYKIGYGYDPFIHQATMELIDKQGAVEPKPFYYLGQYGLLVIIHKITGLSLVILDKLLVPIMAALFLPLALNDFINKYFSKNKYRQLLFLIALVIPFSFFILSTPQNLAFLFLLLAVLYGATNYRLTLVLALAACLIHPLAGVPALVLSLLLIINHNQFRINKSLIKIGYLVLAILAFLGLPLAFYLSGQSQLVWNLNSYSSFLISLAPTLSLPYKETWLLNLAYFYGQNLQLIITLLILAGAYLTYRRHRQDFKLTAPLSVALAVLGSYFLVSQLSFNLIAYEQNDFARRLIMLVVILSFPAILLTLGNLTGRIFEQNKFYKISWLIILTTLITASLYFSYPRQDHYYNSKAYAVSTSDQEAVNWIENQTKNPYIVLSNQQTGAMALRSFGFDRYYHNLYFYPIPTSGPLYQYFLDMVYVQANRETMNKAMDLAQVNEAYFVLPKYWWAFNKILAEAKLSADSWQKIDGGQIYIFKYIRSLN</sequence>
<feature type="transmembrane region" description="Helical" evidence="1">
    <location>
        <begin position="484"/>
        <end position="502"/>
    </location>
</feature>
<feature type="transmembrane region" description="Helical" evidence="1">
    <location>
        <begin position="247"/>
        <end position="280"/>
    </location>
</feature>
<feature type="transmembrane region" description="Helical" evidence="1">
    <location>
        <begin position="142"/>
        <end position="162"/>
    </location>
</feature>
<feature type="transmembrane region" description="Helical" evidence="1">
    <location>
        <begin position="78"/>
        <end position="96"/>
    </location>
</feature>
<name>A0A1J4T782_9BACT</name>
<accession>A0A1J4T782</accession>
<feature type="transmembrane region" description="Helical" evidence="1">
    <location>
        <begin position="108"/>
        <end position="130"/>
    </location>
</feature>
<evidence type="ECO:0000313" key="2">
    <source>
        <dbReference type="EMBL" id="OIO07233.1"/>
    </source>
</evidence>
<proteinExistence type="predicted"/>
<reference evidence="2 3" key="1">
    <citation type="journal article" date="2016" name="Environ. Microbiol.">
        <title>Genomic resolution of a cold subsurface aquifer community provides metabolic insights for novel microbes adapted to high CO concentrations.</title>
        <authorList>
            <person name="Probst A.J."/>
            <person name="Castelle C.J."/>
            <person name="Singh A."/>
            <person name="Brown C.T."/>
            <person name="Anantharaman K."/>
            <person name="Sharon I."/>
            <person name="Hug L.A."/>
            <person name="Burstein D."/>
            <person name="Emerson J.B."/>
            <person name="Thomas B.C."/>
            <person name="Banfield J.F."/>
        </authorList>
    </citation>
    <scope>NUCLEOTIDE SEQUENCE [LARGE SCALE GENOMIC DNA]</scope>
    <source>
        <strain evidence="2">CG1_02_41_21</strain>
    </source>
</reference>
<feature type="transmembrane region" description="Helical" evidence="1">
    <location>
        <begin position="414"/>
        <end position="432"/>
    </location>
</feature>
<dbReference type="Proteomes" id="UP000182860">
    <property type="component" value="Unassembled WGS sequence"/>
</dbReference>
<feature type="transmembrane region" description="Helical" evidence="1">
    <location>
        <begin position="325"/>
        <end position="347"/>
    </location>
</feature>
<keyword evidence="1" id="KW-0472">Membrane</keyword>
<protein>
    <recommendedName>
        <fullName evidence="4">Glycosyltransferase RgtA/B/C/D-like domain-containing protein</fullName>
    </recommendedName>
</protein>
<gene>
    <name evidence="2" type="ORF">AUJ35_02500</name>
</gene>
<feature type="transmembrane region" description="Helical" evidence="1">
    <location>
        <begin position="384"/>
        <end position="407"/>
    </location>
</feature>
<feature type="transmembrane region" description="Helical" evidence="1">
    <location>
        <begin position="12"/>
        <end position="31"/>
    </location>
</feature>
<organism evidence="2 3">
    <name type="scientific">Candidatus Falkowbacteria bacterium CG1_02_41_21</name>
    <dbReference type="NCBI Taxonomy" id="1805147"/>
    <lineage>
        <taxon>Bacteria</taxon>
        <taxon>Candidatus Falkowiibacteriota</taxon>
    </lineage>
</organism>
<keyword evidence="1" id="KW-0812">Transmembrane</keyword>
<dbReference type="EMBL" id="MNUV01000046">
    <property type="protein sequence ID" value="OIO07233.1"/>
    <property type="molecule type" value="Genomic_DNA"/>
</dbReference>
<dbReference type="AlphaFoldDB" id="A0A1J4T782"/>
<feature type="transmembrane region" description="Helical" evidence="1">
    <location>
        <begin position="37"/>
        <end position="57"/>
    </location>
</feature>
<feature type="transmembrane region" description="Helical" evidence="1">
    <location>
        <begin position="452"/>
        <end position="472"/>
    </location>
</feature>
<comment type="caution">
    <text evidence="2">The sequence shown here is derived from an EMBL/GenBank/DDBJ whole genome shotgun (WGS) entry which is preliminary data.</text>
</comment>
<feature type="transmembrane region" description="Helical" evidence="1">
    <location>
        <begin position="286"/>
        <end position="313"/>
    </location>
</feature>
<evidence type="ECO:0000256" key="1">
    <source>
        <dbReference type="SAM" id="Phobius"/>
    </source>
</evidence>
<evidence type="ECO:0008006" key="4">
    <source>
        <dbReference type="Google" id="ProtNLM"/>
    </source>
</evidence>